<keyword evidence="5 10" id="KW-1133">Transmembrane helix</keyword>
<evidence type="ECO:0000256" key="1">
    <source>
        <dbReference type="ARBA" id="ARBA00004479"/>
    </source>
</evidence>
<evidence type="ECO:0000256" key="9">
    <source>
        <dbReference type="SAM" id="MobiDB-lite"/>
    </source>
</evidence>
<evidence type="ECO:0000256" key="10">
    <source>
        <dbReference type="SAM" id="Phobius"/>
    </source>
</evidence>
<feature type="signal peptide" evidence="11">
    <location>
        <begin position="1"/>
        <end position="24"/>
    </location>
</feature>
<dbReference type="Proteomes" id="UP000678499">
    <property type="component" value="Unassembled WGS sequence"/>
</dbReference>
<evidence type="ECO:0000256" key="4">
    <source>
        <dbReference type="ARBA" id="ARBA00022974"/>
    </source>
</evidence>
<proteinExistence type="inferred from homology"/>
<evidence type="ECO:0000259" key="12">
    <source>
        <dbReference type="Pfam" id="PF01034"/>
    </source>
</evidence>
<dbReference type="EMBL" id="OA882177">
    <property type="protein sequence ID" value="CAD7273537.1"/>
    <property type="molecule type" value="Genomic_DNA"/>
</dbReference>
<sequence>MLLKLAFVGTILFFSCSCFVAGEAASSTHAGWERGATEGSGDTSHWPDGINDDEDDVRGRSNTQVEGSGGVPSRKIDDDDLESAPRGVEGSGDGSPAITYPKPNDNVWETPWKPAAKPDSKSSGKNSGNVNKNTNGDITLPGSINEVAESHPGGSSSSGDVNAADSGKPGQDVHIIGHVSNSDRPASFFAQPGILAAVIGGVVVGLLCTVLLLMYIVYRMRKMDEGSYPLEEPRKTPSNKQSQEIDCDAASWFHPSVVFCGQDDVMGVISPPRRGW</sequence>
<feature type="domain" description="Syndecan/Neurexin" evidence="12">
    <location>
        <begin position="187"/>
        <end position="238"/>
    </location>
</feature>
<dbReference type="GO" id="GO:0016477">
    <property type="term" value="P:cell migration"/>
    <property type="evidence" value="ECO:0007669"/>
    <property type="project" value="TreeGrafter"/>
</dbReference>
<reference evidence="13" key="1">
    <citation type="submission" date="2020-11" db="EMBL/GenBank/DDBJ databases">
        <authorList>
            <person name="Tran Van P."/>
        </authorList>
    </citation>
    <scope>NUCLEOTIDE SEQUENCE</scope>
</reference>
<accession>A0A7R9BE53</accession>
<protein>
    <recommendedName>
        <fullName evidence="12">Syndecan/Neurexin domain-containing protein</fullName>
    </recommendedName>
</protein>
<dbReference type="InterPro" id="IPR001050">
    <property type="entry name" value="Syndecan"/>
</dbReference>
<dbReference type="AlphaFoldDB" id="A0A7R9BE53"/>
<dbReference type="GO" id="GO:0016020">
    <property type="term" value="C:membrane"/>
    <property type="evidence" value="ECO:0007669"/>
    <property type="project" value="UniProtKB-SubCell"/>
</dbReference>
<keyword evidence="8" id="KW-0357">Heparan sulfate</keyword>
<name>A0A7R9BE53_9CRUS</name>
<evidence type="ECO:0000256" key="8">
    <source>
        <dbReference type="ARBA" id="ARBA00023207"/>
    </source>
</evidence>
<feature type="region of interest" description="Disordered" evidence="9">
    <location>
        <begin position="27"/>
        <end position="172"/>
    </location>
</feature>
<evidence type="ECO:0000313" key="14">
    <source>
        <dbReference type="Proteomes" id="UP000678499"/>
    </source>
</evidence>
<evidence type="ECO:0000256" key="5">
    <source>
        <dbReference type="ARBA" id="ARBA00022989"/>
    </source>
</evidence>
<evidence type="ECO:0000256" key="6">
    <source>
        <dbReference type="ARBA" id="ARBA00023136"/>
    </source>
</evidence>
<dbReference type="Pfam" id="PF01034">
    <property type="entry name" value="Syndecan"/>
    <property type="match status" value="1"/>
</dbReference>
<dbReference type="InterPro" id="IPR027789">
    <property type="entry name" value="Syndecan/Neurexin_dom"/>
</dbReference>
<evidence type="ECO:0000313" key="13">
    <source>
        <dbReference type="EMBL" id="CAD7273537.1"/>
    </source>
</evidence>
<keyword evidence="11" id="KW-0732">Signal</keyword>
<dbReference type="PROSITE" id="PS51257">
    <property type="entry name" value="PROKAR_LIPOPROTEIN"/>
    <property type="match status" value="1"/>
</dbReference>
<evidence type="ECO:0000256" key="11">
    <source>
        <dbReference type="SAM" id="SignalP"/>
    </source>
</evidence>
<keyword evidence="6 10" id="KW-0472">Membrane</keyword>
<evidence type="ECO:0000256" key="7">
    <source>
        <dbReference type="ARBA" id="ARBA00023180"/>
    </source>
</evidence>
<comment type="similarity">
    <text evidence="2">Belongs to the syndecan proteoglycan family.</text>
</comment>
<feature type="transmembrane region" description="Helical" evidence="10">
    <location>
        <begin position="194"/>
        <end position="218"/>
    </location>
</feature>
<keyword evidence="3 10" id="KW-0812">Transmembrane</keyword>
<keyword evidence="14" id="KW-1185">Reference proteome</keyword>
<gene>
    <name evidence="13" type="ORF">NMOB1V02_LOCUS1418</name>
</gene>
<evidence type="ECO:0000256" key="3">
    <source>
        <dbReference type="ARBA" id="ARBA00022692"/>
    </source>
</evidence>
<dbReference type="GO" id="GO:0009986">
    <property type="term" value="C:cell surface"/>
    <property type="evidence" value="ECO:0007669"/>
    <property type="project" value="TreeGrafter"/>
</dbReference>
<organism evidence="13">
    <name type="scientific">Notodromas monacha</name>
    <dbReference type="NCBI Taxonomy" id="399045"/>
    <lineage>
        <taxon>Eukaryota</taxon>
        <taxon>Metazoa</taxon>
        <taxon>Ecdysozoa</taxon>
        <taxon>Arthropoda</taxon>
        <taxon>Crustacea</taxon>
        <taxon>Oligostraca</taxon>
        <taxon>Ostracoda</taxon>
        <taxon>Podocopa</taxon>
        <taxon>Podocopida</taxon>
        <taxon>Cypridocopina</taxon>
        <taxon>Cypridoidea</taxon>
        <taxon>Cyprididae</taxon>
        <taxon>Notodromas</taxon>
    </lineage>
</organism>
<keyword evidence="7" id="KW-0325">Glycoprotein</keyword>
<dbReference type="PANTHER" id="PTHR10915:SF1">
    <property type="entry name" value="SYNDECAN"/>
    <property type="match status" value="1"/>
</dbReference>
<feature type="chain" id="PRO_5036402899" description="Syndecan/Neurexin domain-containing protein" evidence="11">
    <location>
        <begin position="25"/>
        <end position="276"/>
    </location>
</feature>
<dbReference type="OrthoDB" id="10044468at2759"/>
<dbReference type="PANTHER" id="PTHR10915">
    <property type="entry name" value="SYNDECAN"/>
    <property type="match status" value="1"/>
</dbReference>
<feature type="compositionally biased region" description="Low complexity" evidence="9">
    <location>
        <begin position="123"/>
        <end position="136"/>
    </location>
</feature>
<keyword evidence="4" id="KW-0654">Proteoglycan</keyword>
<dbReference type="EMBL" id="CAJPEX010000140">
    <property type="protein sequence ID" value="CAG0913689.1"/>
    <property type="molecule type" value="Genomic_DNA"/>
</dbReference>
<comment type="subcellular location">
    <subcellularLocation>
        <location evidence="1">Membrane</location>
        <topology evidence="1">Single-pass type I membrane protein</topology>
    </subcellularLocation>
</comment>
<evidence type="ECO:0000256" key="2">
    <source>
        <dbReference type="ARBA" id="ARBA00005343"/>
    </source>
</evidence>